<dbReference type="InterPro" id="IPR019533">
    <property type="entry name" value="Peptidase_S26"/>
</dbReference>
<proteinExistence type="inferred from homology"/>
<evidence type="ECO:0000313" key="11">
    <source>
        <dbReference type="EMBL" id="CUU66180.1"/>
    </source>
</evidence>
<gene>
    <name evidence="11" type="ORF">CVAR292_01518</name>
</gene>
<dbReference type="PANTHER" id="PTHR43390">
    <property type="entry name" value="SIGNAL PEPTIDASE I"/>
    <property type="match status" value="1"/>
</dbReference>
<dbReference type="InterPro" id="IPR000223">
    <property type="entry name" value="Pept_S26A_signal_pept_1"/>
</dbReference>
<evidence type="ECO:0000256" key="6">
    <source>
        <dbReference type="ARBA" id="ARBA00022801"/>
    </source>
</evidence>
<dbReference type="Gene3D" id="2.10.109.10">
    <property type="entry name" value="Umud Fragment, subunit A"/>
    <property type="match status" value="1"/>
</dbReference>
<dbReference type="InterPro" id="IPR036286">
    <property type="entry name" value="LexA/Signal_pep-like_sf"/>
</dbReference>
<dbReference type="OrthoDB" id="9815782at2"/>
<evidence type="ECO:0000256" key="1">
    <source>
        <dbReference type="ARBA" id="ARBA00000677"/>
    </source>
</evidence>
<feature type="region of interest" description="Disordered" evidence="9">
    <location>
        <begin position="1"/>
        <end position="23"/>
    </location>
</feature>
<comment type="similarity">
    <text evidence="3 8">Belongs to the peptidase S26 family.</text>
</comment>
<dbReference type="PROSITE" id="PS00501">
    <property type="entry name" value="SPASE_I_1"/>
    <property type="match status" value="1"/>
</dbReference>
<evidence type="ECO:0000256" key="9">
    <source>
        <dbReference type="SAM" id="MobiDB-lite"/>
    </source>
</evidence>
<dbReference type="Proteomes" id="UP000182498">
    <property type="component" value="Unassembled WGS sequence"/>
</dbReference>
<evidence type="ECO:0000259" key="10">
    <source>
        <dbReference type="Pfam" id="PF10502"/>
    </source>
</evidence>
<keyword evidence="8" id="KW-0812">Transmembrane</keyword>
<comment type="subcellular location">
    <subcellularLocation>
        <location evidence="2">Cell membrane</location>
        <topology evidence="2">Single-pass type II membrane protein</topology>
    </subcellularLocation>
    <subcellularLocation>
        <location evidence="8">Membrane</location>
        <topology evidence="8">Single-pass type II membrane protein</topology>
    </subcellularLocation>
</comment>
<organism evidence="11 12">
    <name type="scientific">Corynebacterium variabile</name>
    <dbReference type="NCBI Taxonomy" id="1727"/>
    <lineage>
        <taxon>Bacteria</taxon>
        <taxon>Bacillati</taxon>
        <taxon>Actinomycetota</taxon>
        <taxon>Actinomycetes</taxon>
        <taxon>Mycobacteriales</taxon>
        <taxon>Corynebacteriaceae</taxon>
        <taxon>Corynebacterium</taxon>
    </lineage>
</organism>
<dbReference type="InterPro" id="IPR019756">
    <property type="entry name" value="Pept_S26A_signal_pept_1_Ser-AS"/>
</dbReference>
<dbReference type="GO" id="GO:0004252">
    <property type="term" value="F:serine-type endopeptidase activity"/>
    <property type="evidence" value="ECO:0007669"/>
    <property type="project" value="InterPro"/>
</dbReference>
<dbReference type="GO" id="GO:0005886">
    <property type="term" value="C:plasma membrane"/>
    <property type="evidence" value="ECO:0007669"/>
    <property type="project" value="UniProtKB-SubCell"/>
</dbReference>
<dbReference type="EMBL" id="FAUH01000009">
    <property type="protein sequence ID" value="CUU66180.1"/>
    <property type="molecule type" value="Genomic_DNA"/>
</dbReference>
<dbReference type="PROSITE" id="PS00761">
    <property type="entry name" value="SPASE_I_3"/>
    <property type="match status" value="1"/>
</dbReference>
<protein>
    <recommendedName>
        <fullName evidence="4 8">Signal peptidase I</fullName>
        <ecNumber evidence="4 8">3.4.21.89</ecNumber>
    </recommendedName>
</protein>
<dbReference type="GO" id="GO:0009003">
    <property type="term" value="F:signal peptidase activity"/>
    <property type="evidence" value="ECO:0007669"/>
    <property type="project" value="UniProtKB-EC"/>
</dbReference>
<dbReference type="SUPFAM" id="SSF51306">
    <property type="entry name" value="LexA/Signal peptidase"/>
    <property type="match status" value="1"/>
</dbReference>
<keyword evidence="6 8" id="KW-0378">Hydrolase</keyword>
<keyword evidence="5 8" id="KW-0645">Protease</keyword>
<dbReference type="EC" id="3.4.21.89" evidence="4 8"/>
<evidence type="ECO:0000256" key="7">
    <source>
        <dbReference type="PIRSR" id="PIRSR600223-1"/>
    </source>
</evidence>
<comment type="catalytic activity">
    <reaction evidence="1 8">
        <text>Cleavage of hydrophobic, N-terminal signal or leader sequences from secreted and periplasmic proteins.</text>
        <dbReference type="EC" id="3.4.21.89"/>
    </reaction>
</comment>
<keyword evidence="8" id="KW-0472">Membrane</keyword>
<dbReference type="PANTHER" id="PTHR43390:SF1">
    <property type="entry name" value="CHLOROPLAST PROCESSING PEPTIDASE"/>
    <property type="match status" value="1"/>
</dbReference>
<evidence type="ECO:0000256" key="4">
    <source>
        <dbReference type="ARBA" id="ARBA00013208"/>
    </source>
</evidence>
<feature type="domain" description="Peptidase S26" evidence="10">
    <location>
        <begin position="33"/>
        <end position="243"/>
    </location>
</feature>
<dbReference type="NCBIfam" id="TIGR02227">
    <property type="entry name" value="sigpep_I_bact"/>
    <property type="match status" value="1"/>
</dbReference>
<keyword evidence="12" id="KW-1185">Reference proteome</keyword>
<evidence type="ECO:0000256" key="5">
    <source>
        <dbReference type="ARBA" id="ARBA00022670"/>
    </source>
</evidence>
<evidence type="ECO:0000256" key="8">
    <source>
        <dbReference type="RuleBase" id="RU362042"/>
    </source>
</evidence>
<evidence type="ECO:0000256" key="2">
    <source>
        <dbReference type="ARBA" id="ARBA00004401"/>
    </source>
</evidence>
<evidence type="ECO:0000313" key="12">
    <source>
        <dbReference type="Proteomes" id="UP000182498"/>
    </source>
</evidence>
<dbReference type="Pfam" id="PF10502">
    <property type="entry name" value="Peptidase_S26"/>
    <property type="match status" value="1"/>
</dbReference>
<accession>A0A0X2NN71</accession>
<reference evidence="12" key="1">
    <citation type="submission" date="2015-11" db="EMBL/GenBank/DDBJ databases">
        <authorList>
            <person name="Dugat-Bony E."/>
        </authorList>
    </citation>
    <scope>NUCLEOTIDE SEQUENCE [LARGE SCALE GENOMIC DNA]</scope>
    <source>
        <strain evidence="12">Mu292</strain>
    </source>
</reference>
<evidence type="ECO:0000256" key="3">
    <source>
        <dbReference type="ARBA" id="ARBA00009370"/>
    </source>
</evidence>
<name>A0A0X2NN71_9CORY</name>
<feature type="compositionally biased region" description="Low complexity" evidence="9">
    <location>
        <begin position="12"/>
        <end position="23"/>
    </location>
</feature>
<feature type="active site" evidence="7">
    <location>
        <position position="63"/>
    </location>
</feature>
<dbReference type="PRINTS" id="PR00727">
    <property type="entry name" value="LEADERPTASE"/>
</dbReference>
<sequence>MSDDNDDKTVTDTDAAVTDRSATTAKKKRPAWVEYTVTIVVALAILGLVNTFVGRLYQIPSESMEPTLVGCEGCTGDRIVVDKVSYRFSDPSQGDVVVFAAPEGWEDGWSSSRSDNAVIKAGQNALSAVGLLAPDEYTLVKRVVATGGQTVQCLEGDEGVMVDGQQIDDSYILNPPAYNVDPRSGSEACGGPYFGPVTVPDDAVWVMGDNRTNSKDSRYHQDAADGGSVPVDDIVGKARFKVWPLSRIGGVS</sequence>
<dbReference type="InterPro" id="IPR019758">
    <property type="entry name" value="Pept_S26A_signal_pept_1_CS"/>
</dbReference>
<feature type="transmembrane region" description="Helical" evidence="8">
    <location>
        <begin position="35"/>
        <end position="57"/>
    </location>
</feature>
<keyword evidence="8" id="KW-1133">Transmembrane helix</keyword>
<feature type="active site" evidence="7">
    <location>
        <position position="141"/>
    </location>
</feature>
<dbReference type="RefSeq" id="WP_073884086.1">
    <property type="nucleotide sequence ID" value="NZ_FAUH01000009.1"/>
</dbReference>
<dbReference type="AlphaFoldDB" id="A0A0X2NN71"/>
<dbReference type="CDD" id="cd06530">
    <property type="entry name" value="S26_SPase_I"/>
    <property type="match status" value="1"/>
</dbReference>
<dbReference type="GO" id="GO:0006465">
    <property type="term" value="P:signal peptide processing"/>
    <property type="evidence" value="ECO:0007669"/>
    <property type="project" value="InterPro"/>
</dbReference>